<dbReference type="Gene3D" id="3.40.50.1360">
    <property type="match status" value="1"/>
</dbReference>
<dbReference type="SUPFAM" id="SSF100950">
    <property type="entry name" value="NagB/RpiA/CoA transferase-like"/>
    <property type="match status" value="1"/>
</dbReference>
<evidence type="ECO:0000256" key="3">
    <source>
        <dbReference type="ARBA" id="ARBA00023125"/>
    </source>
</evidence>
<dbReference type="Pfam" id="PF13412">
    <property type="entry name" value="HTH_24"/>
    <property type="match status" value="1"/>
</dbReference>
<dbReference type="GO" id="GO:0003677">
    <property type="term" value="F:DNA binding"/>
    <property type="evidence" value="ECO:0007669"/>
    <property type="project" value="UniProtKB-KW"/>
</dbReference>
<evidence type="ECO:0000313" key="6">
    <source>
        <dbReference type="EMBL" id="SOB71598.1"/>
    </source>
</evidence>
<organism evidence="6 7">
    <name type="scientific">Anaerobutyricum hallii</name>
    <dbReference type="NCBI Taxonomy" id="39488"/>
    <lineage>
        <taxon>Bacteria</taxon>
        <taxon>Bacillati</taxon>
        <taxon>Bacillota</taxon>
        <taxon>Clostridia</taxon>
        <taxon>Lachnospirales</taxon>
        <taxon>Lachnospiraceae</taxon>
        <taxon>Anaerobutyricum</taxon>
    </lineage>
</organism>
<evidence type="ECO:0000256" key="1">
    <source>
        <dbReference type="ARBA" id="ARBA00010466"/>
    </source>
</evidence>
<sequence length="315" mass="34763">MDTNKITQMIRIAKMHYELNRTQLEIAKKEGISKATVSRILKSAMDKGIIEVRIKDSILNDTALEKDLIDAYPIKRAVIVPDLVENEQILLQDVCAALIDDLPRYIKNDSVIGVFYGHTLTALARQLPKIKRKGVSVIQLAGGFSRAVYESNSLSILRSFADCFGGTAYQIPAPAMVEKPFIVEALKQDSQIAKVCDMAEICETAIFSVGNLERPSILYEMGLITSIEYQDMIHRGAIGDCCSHFLNKNGDVFDETMDARVVGPSLETIKKIPNKMLVVSGKKKAAVIHAALKGGLADSLYIDSPTAEELLKKQF</sequence>
<dbReference type="RefSeq" id="WP_096239440.1">
    <property type="nucleotide sequence ID" value="NZ_LT907978.1"/>
</dbReference>
<reference evidence="7" key="1">
    <citation type="submission" date="2017-09" db="EMBL/GenBank/DDBJ databases">
        <authorList>
            <person name="Shetty A S."/>
        </authorList>
    </citation>
    <scope>NUCLEOTIDE SEQUENCE [LARGE SCALE GENOMIC DNA]</scope>
</reference>
<dbReference type="KEGG" id="ehl:EHLA_0860"/>
<feature type="domain" description="Sugar-binding" evidence="5">
    <location>
        <begin position="58"/>
        <end position="312"/>
    </location>
</feature>
<evidence type="ECO:0000313" key="7">
    <source>
        <dbReference type="Proteomes" id="UP000217549"/>
    </source>
</evidence>
<evidence type="ECO:0000256" key="2">
    <source>
        <dbReference type="ARBA" id="ARBA00023015"/>
    </source>
</evidence>
<dbReference type="InterPro" id="IPR037171">
    <property type="entry name" value="NagB/RpiA_transferase-like"/>
</dbReference>
<comment type="similarity">
    <text evidence="1">Belongs to the SorC transcriptional regulatory family.</text>
</comment>
<dbReference type="EMBL" id="LT907978">
    <property type="protein sequence ID" value="SOB71598.1"/>
    <property type="molecule type" value="Genomic_DNA"/>
</dbReference>
<name>A0A285PPR2_9FIRM</name>
<evidence type="ECO:0000256" key="4">
    <source>
        <dbReference type="ARBA" id="ARBA00023163"/>
    </source>
</evidence>
<keyword evidence="7" id="KW-1185">Reference proteome</keyword>
<accession>A0A285PPR2</accession>
<protein>
    <submittedName>
        <fullName evidence="6">Winged helix-turn-helix DNA-binding domain</fullName>
    </submittedName>
</protein>
<keyword evidence="3 6" id="KW-0238">DNA-binding</keyword>
<dbReference type="InterPro" id="IPR007324">
    <property type="entry name" value="Sugar-bd_dom_put"/>
</dbReference>
<dbReference type="InterPro" id="IPR051054">
    <property type="entry name" value="SorC_transcr_regulators"/>
</dbReference>
<dbReference type="AlphaFoldDB" id="A0A285PPR2"/>
<dbReference type="PANTHER" id="PTHR34294">
    <property type="entry name" value="TRANSCRIPTIONAL REGULATOR-RELATED"/>
    <property type="match status" value="1"/>
</dbReference>
<proteinExistence type="inferred from homology"/>
<gene>
    <name evidence="6" type="ORF">EHLA_0860</name>
</gene>
<evidence type="ECO:0000259" key="5">
    <source>
        <dbReference type="Pfam" id="PF04198"/>
    </source>
</evidence>
<dbReference type="GO" id="GO:0030246">
    <property type="term" value="F:carbohydrate binding"/>
    <property type="evidence" value="ECO:0007669"/>
    <property type="project" value="InterPro"/>
</dbReference>
<dbReference type="Pfam" id="PF04198">
    <property type="entry name" value="Sugar-bind"/>
    <property type="match status" value="1"/>
</dbReference>
<keyword evidence="4" id="KW-0804">Transcription</keyword>
<keyword evidence="2" id="KW-0805">Transcription regulation</keyword>
<dbReference type="Gene3D" id="1.10.10.60">
    <property type="entry name" value="Homeodomain-like"/>
    <property type="match status" value="1"/>
</dbReference>
<dbReference type="Proteomes" id="UP000217549">
    <property type="component" value="Chromosome I"/>
</dbReference>
<dbReference type="PANTHER" id="PTHR34294:SF1">
    <property type="entry name" value="TRANSCRIPTIONAL REGULATOR LSRR"/>
    <property type="match status" value="1"/>
</dbReference>